<dbReference type="Gene3D" id="3.40.50.1820">
    <property type="entry name" value="alpha/beta hydrolase"/>
    <property type="match status" value="1"/>
</dbReference>
<dbReference type="Pfam" id="PF07859">
    <property type="entry name" value="Abhydrolase_3"/>
    <property type="match status" value="1"/>
</dbReference>
<feature type="domain" description="Alpha/beta hydrolase fold-3" evidence="2">
    <location>
        <begin position="87"/>
        <end position="306"/>
    </location>
</feature>
<keyword evidence="4" id="KW-1185">Reference proteome</keyword>
<name>A0ABP0Y0F2_9ROSI</name>
<dbReference type="InterPro" id="IPR013094">
    <property type="entry name" value="AB_hydrolase_3"/>
</dbReference>
<comment type="similarity">
    <text evidence="1">Belongs to the 'GDXG' lipolytic enzyme family.</text>
</comment>
<dbReference type="Proteomes" id="UP001642487">
    <property type="component" value="Chromosome 11"/>
</dbReference>
<dbReference type="InterPro" id="IPR050466">
    <property type="entry name" value="Carboxylest/Gibb_receptor"/>
</dbReference>
<dbReference type="InterPro" id="IPR029058">
    <property type="entry name" value="AB_hydrolase_fold"/>
</dbReference>
<dbReference type="EMBL" id="OZ021745">
    <property type="protein sequence ID" value="CAK9313903.1"/>
    <property type="molecule type" value="Genomic_DNA"/>
</dbReference>
<reference evidence="3 4" key="1">
    <citation type="submission" date="2024-03" db="EMBL/GenBank/DDBJ databases">
        <authorList>
            <person name="Gkanogiannis A."/>
            <person name="Becerra Lopez-Lavalle L."/>
        </authorList>
    </citation>
    <scope>NUCLEOTIDE SEQUENCE [LARGE SCALE GENOMIC DNA]</scope>
</reference>
<evidence type="ECO:0000259" key="2">
    <source>
        <dbReference type="Pfam" id="PF07859"/>
    </source>
</evidence>
<gene>
    <name evidence="3" type="ORF">CITCOLO1_LOCUS5641</name>
</gene>
<evidence type="ECO:0000313" key="3">
    <source>
        <dbReference type="EMBL" id="CAK9313903.1"/>
    </source>
</evidence>
<proteinExistence type="inferred from homology"/>
<accession>A0ABP0Y0F2</accession>
<organism evidence="3 4">
    <name type="scientific">Citrullus colocynthis</name>
    <name type="common">colocynth</name>
    <dbReference type="NCBI Taxonomy" id="252529"/>
    <lineage>
        <taxon>Eukaryota</taxon>
        <taxon>Viridiplantae</taxon>
        <taxon>Streptophyta</taxon>
        <taxon>Embryophyta</taxon>
        <taxon>Tracheophyta</taxon>
        <taxon>Spermatophyta</taxon>
        <taxon>Magnoliopsida</taxon>
        <taxon>eudicotyledons</taxon>
        <taxon>Gunneridae</taxon>
        <taxon>Pentapetalae</taxon>
        <taxon>rosids</taxon>
        <taxon>fabids</taxon>
        <taxon>Cucurbitales</taxon>
        <taxon>Cucurbitaceae</taxon>
        <taxon>Benincaseae</taxon>
        <taxon>Citrullus</taxon>
    </lineage>
</organism>
<sequence>MELETLPLKFRILLRLHSFGSFISRRSNITVNRFLISFFDPKIPPSSKPHNGVSTHDVVFDSSRNLWIRVFVPSSSVVGDNDTLPVILYYHGGGFVFFSANSMPYDDLCRRLARDLRVVVVSVNYRLSPEHPYPIPYEDGFDALKFLDDMDSDFGIFPAKVDLSRCLLAGDSAGGNLAHHVAVRAGSYHFKKLKIKGLIAIQPFFGGEARVESEIRFSESPMLNLEQADWYWKAFLPTGCDRNHPAAHVFGRRAEDISGVKFPVTLVIVGGQDQLLDWGKRYYEWLKEGGKDVDLVEYPNAIHGFYLVPELKDASLLIKDVSDFIHKLMAV</sequence>
<evidence type="ECO:0000256" key="1">
    <source>
        <dbReference type="ARBA" id="ARBA00010515"/>
    </source>
</evidence>
<dbReference type="SUPFAM" id="SSF53474">
    <property type="entry name" value="alpha/beta-Hydrolases"/>
    <property type="match status" value="1"/>
</dbReference>
<protein>
    <recommendedName>
        <fullName evidence="2">Alpha/beta hydrolase fold-3 domain-containing protein</fullName>
    </recommendedName>
</protein>
<dbReference type="PANTHER" id="PTHR23024">
    <property type="entry name" value="ARYLACETAMIDE DEACETYLASE"/>
    <property type="match status" value="1"/>
</dbReference>
<dbReference type="PANTHER" id="PTHR23024:SF434">
    <property type="entry name" value="ALPHA_BETA HYDROLASE FOLD-3 DOMAIN-CONTAINING PROTEIN"/>
    <property type="match status" value="1"/>
</dbReference>
<evidence type="ECO:0000313" key="4">
    <source>
        <dbReference type="Proteomes" id="UP001642487"/>
    </source>
</evidence>